<dbReference type="RefSeq" id="WP_139169420.1">
    <property type="nucleotide sequence ID" value="NZ_FNFH01000002.1"/>
</dbReference>
<dbReference type="SUPFAM" id="SSF54427">
    <property type="entry name" value="NTF2-like"/>
    <property type="match status" value="1"/>
</dbReference>
<protein>
    <recommendedName>
        <fullName evidence="4">DUF4440 domain-containing protein</fullName>
    </recommendedName>
</protein>
<dbReference type="OrthoDB" id="8754772at2"/>
<proteinExistence type="predicted"/>
<dbReference type="Proteomes" id="UP000199305">
    <property type="component" value="Unassembled WGS sequence"/>
</dbReference>
<evidence type="ECO:0008006" key="4">
    <source>
        <dbReference type="Google" id="ProtNLM"/>
    </source>
</evidence>
<organism evidence="2 3">
    <name type="scientific">Microbulbifer yueqingensis</name>
    <dbReference type="NCBI Taxonomy" id="658219"/>
    <lineage>
        <taxon>Bacteria</taxon>
        <taxon>Pseudomonadati</taxon>
        <taxon>Pseudomonadota</taxon>
        <taxon>Gammaproteobacteria</taxon>
        <taxon>Cellvibrionales</taxon>
        <taxon>Microbulbiferaceae</taxon>
        <taxon>Microbulbifer</taxon>
    </lineage>
</organism>
<evidence type="ECO:0000256" key="1">
    <source>
        <dbReference type="SAM" id="SignalP"/>
    </source>
</evidence>
<dbReference type="AlphaFoldDB" id="A0A1G8Y7M9"/>
<feature type="signal peptide" evidence="1">
    <location>
        <begin position="1"/>
        <end position="17"/>
    </location>
</feature>
<keyword evidence="3" id="KW-1185">Reference proteome</keyword>
<dbReference type="EMBL" id="FNFH01000002">
    <property type="protein sequence ID" value="SDJ98733.1"/>
    <property type="molecule type" value="Genomic_DNA"/>
</dbReference>
<dbReference type="InterPro" id="IPR032710">
    <property type="entry name" value="NTF2-like_dom_sf"/>
</dbReference>
<dbReference type="Gene3D" id="3.10.450.50">
    <property type="match status" value="1"/>
</dbReference>
<dbReference type="STRING" id="658219.SAMN05216212_1387"/>
<keyword evidence="1" id="KW-0732">Signal</keyword>
<accession>A0A1G8Y7M9</accession>
<feature type="chain" id="PRO_5011793074" description="DUF4440 domain-containing protein" evidence="1">
    <location>
        <begin position="18"/>
        <end position="165"/>
    </location>
</feature>
<evidence type="ECO:0000313" key="2">
    <source>
        <dbReference type="EMBL" id="SDJ98733.1"/>
    </source>
</evidence>
<sequence>MRAYIFLLLLIPLASYATTSSPGSVVSGFWQALSREPGERPDIGTLQRVFHPEAMVFGARYREGKPEFSVMTAADFIQRIDRIGEKGFYECEVARRVNSYDRFATVYSVVESRTARGAAAEFTGVNSIQLYLDKGHWRIISVYYQVEKAGLPIPLDGGETGKCLG</sequence>
<name>A0A1G8Y7M9_9GAMM</name>
<evidence type="ECO:0000313" key="3">
    <source>
        <dbReference type="Proteomes" id="UP000199305"/>
    </source>
</evidence>
<gene>
    <name evidence="2" type="ORF">SAMN05216212_1387</name>
</gene>
<reference evidence="3" key="1">
    <citation type="submission" date="2016-10" db="EMBL/GenBank/DDBJ databases">
        <authorList>
            <person name="Varghese N."/>
            <person name="Submissions S."/>
        </authorList>
    </citation>
    <scope>NUCLEOTIDE SEQUENCE [LARGE SCALE GENOMIC DNA]</scope>
    <source>
        <strain evidence="3">CGMCC 1.10658</strain>
    </source>
</reference>